<evidence type="ECO:0000256" key="1">
    <source>
        <dbReference type="ARBA" id="ARBA00023015"/>
    </source>
</evidence>
<dbReference type="AlphaFoldDB" id="A0A6N7Z5G4"/>
<dbReference type="InterPro" id="IPR036388">
    <property type="entry name" value="WH-like_DNA-bd_sf"/>
</dbReference>
<evidence type="ECO:0000259" key="4">
    <source>
        <dbReference type="PROSITE" id="PS50949"/>
    </source>
</evidence>
<dbReference type="Gene3D" id="1.10.10.10">
    <property type="entry name" value="Winged helix-like DNA-binding domain superfamily/Winged helix DNA-binding domain"/>
    <property type="match status" value="1"/>
</dbReference>
<name>A0A6N7Z5G4_9PSEU</name>
<proteinExistence type="predicted"/>
<comment type="caution">
    <text evidence="5">The sequence shown here is derived from an EMBL/GenBank/DDBJ whole genome shotgun (WGS) entry which is preliminary data.</text>
</comment>
<dbReference type="Proteomes" id="UP000440096">
    <property type="component" value="Unassembled WGS sequence"/>
</dbReference>
<dbReference type="RefSeq" id="WP_154759011.1">
    <property type="nucleotide sequence ID" value="NZ_WMBA01000040.1"/>
</dbReference>
<dbReference type="GO" id="GO:0003677">
    <property type="term" value="F:DNA binding"/>
    <property type="evidence" value="ECO:0007669"/>
    <property type="project" value="UniProtKB-KW"/>
</dbReference>
<evidence type="ECO:0000256" key="3">
    <source>
        <dbReference type="ARBA" id="ARBA00023163"/>
    </source>
</evidence>
<dbReference type="PANTHER" id="PTHR43537:SF5">
    <property type="entry name" value="UXU OPERON TRANSCRIPTIONAL REGULATOR"/>
    <property type="match status" value="1"/>
</dbReference>
<keyword evidence="2" id="KW-0238">DNA-binding</keyword>
<evidence type="ECO:0000313" key="5">
    <source>
        <dbReference type="EMBL" id="MTD56869.1"/>
    </source>
</evidence>
<organism evidence="5 6">
    <name type="scientific">Amycolatopsis pithecellobii</name>
    <dbReference type="NCBI Taxonomy" id="664692"/>
    <lineage>
        <taxon>Bacteria</taxon>
        <taxon>Bacillati</taxon>
        <taxon>Actinomycetota</taxon>
        <taxon>Actinomycetes</taxon>
        <taxon>Pseudonocardiales</taxon>
        <taxon>Pseudonocardiaceae</taxon>
        <taxon>Amycolatopsis</taxon>
    </lineage>
</organism>
<evidence type="ECO:0000313" key="6">
    <source>
        <dbReference type="Proteomes" id="UP000440096"/>
    </source>
</evidence>
<dbReference type="InterPro" id="IPR036390">
    <property type="entry name" value="WH_DNA-bd_sf"/>
</dbReference>
<dbReference type="PROSITE" id="PS50949">
    <property type="entry name" value="HTH_GNTR"/>
    <property type="match status" value="1"/>
</dbReference>
<dbReference type="CDD" id="cd07377">
    <property type="entry name" value="WHTH_GntR"/>
    <property type="match status" value="1"/>
</dbReference>
<protein>
    <submittedName>
        <fullName evidence="5">GntR family transcriptional regulator</fullName>
    </submittedName>
</protein>
<feature type="domain" description="HTH gntR-type" evidence="4">
    <location>
        <begin position="11"/>
        <end position="79"/>
    </location>
</feature>
<accession>A0A6N7Z5G4</accession>
<dbReference type="EMBL" id="WMBA01000040">
    <property type="protein sequence ID" value="MTD56869.1"/>
    <property type="molecule type" value="Genomic_DNA"/>
</dbReference>
<keyword evidence="3" id="KW-0804">Transcription</keyword>
<gene>
    <name evidence="5" type="ORF">GKO32_23260</name>
</gene>
<dbReference type="OrthoDB" id="4164516at2"/>
<reference evidence="5 6" key="1">
    <citation type="submission" date="2019-11" db="EMBL/GenBank/DDBJ databases">
        <title>Draft genome of Amycolatopsis RM579.</title>
        <authorList>
            <person name="Duangmal K."/>
            <person name="Mingma R."/>
        </authorList>
    </citation>
    <scope>NUCLEOTIDE SEQUENCE [LARGE SCALE GENOMIC DNA]</scope>
    <source>
        <strain evidence="5 6">RM579</strain>
    </source>
</reference>
<dbReference type="GO" id="GO:0003700">
    <property type="term" value="F:DNA-binding transcription factor activity"/>
    <property type="evidence" value="ECO:0007669"/>
    <property type="project" value="InterPro"/>
</dbReference>
<keyword evidence="6" id="KW-1185">Reference proteome</keyword>
<dbReference type="Pfam" id="PF00392">
    <property type="entry name" value="GntR"/>
    <property type="match status" value="1"/>
</dbReference>
<dbReference type="InterPro" id="IPR000524">
    <property type="entry name" value="Tscrpt_reg_HTH_GntR"/>
</dbReference>
<dbReference type="PANTHER" id="PTHR43537">
    <property type="entry name" value="TRANSCRIPTIONAL REGULATOR, GNTR FAMILY"/>
    <property type="match status" value="1"/>
</dbReference>
<evidence type="ECO:0000256" key="2">
    <source>
        <dbReference type="ARBA" id="ARBA00023125"/>
    </source>
</evidence>
<keyword evidence="1" id="KW-0805">Transcription regulation</keyword>
<dbReference type="SUPFAM" id="SSF46785">
    <property type="entry name" value="Winged helix' DNA-binding domain"/>
    <property type="match status" value="1"/>
</dbReference>
<sequence length="100" mass="10931">MSFMLDPDKPGYLYNQVAEHIEARIRAGELRPNEPLYAENKLANEYGVSLGTSRHAVRILCERGLLRVVPSKGVYVVPLDQVPDADEVASGVASCSCARS</sequence>
<dbReference type="SMART" id="SM00345">
    <property type="entry name" value="HTH_GNTR"/>
    <property type="match status" value="1"/>
</dbReference>